<accession>A0A853J8A8</accession>
<keyword evidence="4" id="KW-1185">Reference proteome</keyword>
<comment type="caution">
    <text evidence="3">The sequence shown here is derived from an EMBL/GenBank/DDBJ whole genome shotgun (WGS) entry which is preliminary data.</text>
</comment>
<keyword evidence="2" id="KW-0732">Signal</keyword>
<dbReference type="Proteomes" id="UP000578091">
    <property type="component" value="Unassembled WGS sequence"/>
</dbReference>
<dbReference type="AlphaFoldDB" id="A0A853J8A8"/>
<evidence type="ECO:0000256" key="1">
    <source>
        <dbReference type="SAM" id="MobiDB-lite"/>
    </source>
</evidence>
<protein>
    <recommendedName>
        <fullName evidence="5">PepSY domain-containing protein</fullName>
    </recommendedName>
</protein>
<name>A0A853J8A8_9GAMM</name>
<reference evidence="3 4" key="1">
    <citation type="submission" date="2020-07" db="EMBL/GenBank/DDBJ databases">
        <title>Luteimonas sp. SJ-92.</title>
        <authorList>
            <person name="Huang X.-X."/>
            <person name="Xu L."/>
            <person name="Sun J.-Q."/>
        </authorList>
    </citation>
    <scope>NUCLEOTIDE SEQUENCE [LARGE SCALE GENOMIC DNA]</scope>
    <source>
        <strain evidence="3 4">SJ-92</strain>
    </source>
</reference>
<organism evidence="3 4">
    <name type="scientific">Luteimonas salinisoli</name>
    <dbReference type="NCBI Taxonomy" id="2752307"/>
    <lineage>
        <taxon>Bacteria</taxon>
        <taxon>Pseudomonadati</taxon>
        <taxon>Pseudomonadota</taxon>
        <taxon>Gammaproteobacteria</taxon>
        <taxon>Lysobacterales</taxon>
        <taxon>Lysobacteraceae</taxon>
        <taxon>Luteimonas</taxon>
    </lineage>
</organism>
<gene>
    <name evidence="3" type="ORF">H0E84_03295</name>
</gene>
<evidence type="ECO:0000256" key="2">
    <source>
        <dbReference type="SAM" id="SignalP"/>
    </source>
</evidence>
<evidence type="ECO:0000313" key="4">
    <source>
        <dbReference type="Proteomes" id="UP000578091"/>
    </source>
</evidence>
<evidence type="ECO:0000313" key="3">
    <source>
        <dbReference type="EMBL" id="NZA25396.1"/>
    </source>
</evidence>
<proteinExistence type="predicted"/>
<feature type="compositionally biased region" description="Basic and acidic residues" evidence="1">
    <location>
        <begin position="25"/>
        <end position="34"/>
    </location>
</feature>
<dbReference type="RefSeq" id="WP_180677196.1">
    <property type="nucleotide sequence ID" value="NZ_JACCKA010000024.1"/>
</dbReference>
<feature type="compositionally biased region" description="Basic and acidic residues" evidence="1">
    <location>
        <begin position="88"/>
        <end position="130"/>
    </location>
</feature>
<feature type="region of interest" description="Disordered" evidence="1">
    <location>
        <begin position="24"/>
        <end position="130"/>
    </location>
</feature>
<sequence length="130" mass="14647">MPVRRFLLLLPLLAAVSALALDAQAQDRRERAAERAAGPPPAAASVAREAAPAAHPRLRTTQPRLRNQDAMADSIRHIRSSTSGRVLSAERMHSNGREINRIKVVDDRGRVRVYEDDPQQRRRRSRRDDD</sequence>
<evidence type="ECO:0008006" key="5">
    <source>
        <dbReference type="Google" id="ProtNLM"/>
    </source>
</evidence>
<dbReference type="EMBL" id="JACCKA010000024">
    <property type="protein sequence ID" value="NZA25396.1"/>
    <property type="molecule type" value="Genomic_DNA"/>
</dbReference>
<feature type="chain" id="PRO_5032674865" description="PepSY domain-containing protein" evidence="2">
    <location>
        <begin position="21"/>
        <end position="130"/>
    </location>
</feature>
<feature type="signal peptide" evidence="2">
    <location>
        <begin position="1"/>
        <end position="20"/>
    </location>
</feature>
<feature type="compositionally biased region" description="Low complexity" evidence="1">
    <location>
        <begin position="43"/>
        <end position="55"/>
    </location>
</feature>